<evidence type="ECO:0000256" key="19">
    <source>
        <dbReference type="PIRSR" id="PIRSR038084-3"/>
    </source>
</evidence>
<evidence type="ECO:0000256" key="11">
    <source>
        <dbReference type="ARBA" id="ARBA00023242"/>
    </source>
</evidence>
<dbReference type="GO" id="GO:0000781">
    <property type="term" value="C:chromosome, telomeric region"/>
    <property type="evidence" value="ECO:0007669"/>
    <property type="project" value="GOC"/>
</dbReference>
<evidence type="ECO:0000256" key="8">
    <source>
        <dbReference type="ARBA" id="ARBA00022763"/>
    </source>
</evidence>
<feature type="compositionally biased region" description="Acidic residues" evidence="20">
    <location>
        <begin position="486"/>
        <end position="498"/>
    </location>
</feature>
<dbReference type="PhylomeDB" id="B8MLJ1"/>
<dbReference type="GO" id="GO:0005634">
    <property type="term" value="C:nucleus"/>
    <property type="evidence" value="ECO:0007669"/>
    <property type="project" value="UniProtKB-SubCell"/>
</dbReference>
<dbReference type="GO" id="GO:0005737">
    <property type="term" value="C:cytoplasm"/>
    <property type="evidence" value="ECO:0007669"/>
    <property type="project" value="UniProtKB-SubCell"/>
</dbReference>
<dbReference type="EC" id="2.3.1.48" evidence="4 16"/>
<accession>B8MLJ1</accession>
<evidence type="ECO:0000256" key="9">
    <source>
        <dbReference type="ARBA" id="ARBA00022853"/>
    </source>
</evidence>
<dbReference type="InterPro" id="IPR017380">
    <property type="entry name" value="Hist_AcTrfase_B-typ_cat-su"/>
</dbReference>
<evidence type="ECO:0000256" key="12">
    <source>
        <dbReference type="ARBA" id="ARBA00023315"/>
    </source>
</evidence>
<evidence type="ECO:0000256" key="13">
    <source>
        <dbReference type="ARBA" id="ARBA00048017"/>
    </source>
</evidence>
<dbReference type="Gene3D" id="3.90.360.10">
    <property type="entry name" value="Histone acetyl transferase 1 (HAT1), N-terminal domain"/>
    <property type="match status" value="1"/>
</dbReference>
<feature type="region of interest" description="Interaction with histone H4 N-terminus" evidence="18">
    <location>
        <begin position="210"/>
        <end position="212"/>
    </location>
</feature>
<feature type="domain" description="Histone acetyl transferase HAT1 N-terminal" evidence="21">
    <location>
        <begin position="7"/>
        <end position="165"/>
    </location>
</feature>
<dbReference type="OMA" id="WTCDAND"/>
<dbReference type="GO" id="GO:0006281">
    <property type="term" value="P:DNA repair"/>
    <property type="evidence" value="ECO:0007669"/>
    <property type="project" value="UniProtKB-KW"/>
</dbReference>
<protein>
    <recommendedName>
        <fullName evidence="5 16">Histone acetyltransferase type B catalytic subunit</fullName>
        <ecNumber evidence="4 16">2.3.1.48</ecNumber>
    </recommendedName>
</protein>
<comment type="function">
    <text evidence="14">Catalytic component of the histone acetylase B (HAT-B) complex. Acetylates 'Lys-12' of histone H4 which is required for telomeric silencing. Has intrinsic substrate specificity that modifies lysine in recognition sequence GXGKXG. Involved in DNA double-strand break repair.</text>
</comment>
<keyword evidence="23" id="KW-1185">Reference proteome</keyword>
<dbReference type="PANTHER" id="PTHR12046">
    <property type="entry name" value="HISTONE ACETYLTRANSFERASE TYPE B CATALYTIC SUBUNIT"/>
    <property type="match status" value="1"/>
</dbReference>
<comment type="catalytic activity">
    <reaction evidence="13 16">
        <text>L-lysyl-[protein] + acetyl-CoA = N(6)-acetyl-L-lysyl-[protein] + CoA + H(+)</text>
        <dbReference type="Rhea" id="RHEA:45948"/>
        <dbReference type="Rhea" id="RHEA-COMP:9752"/>
        <dbReference type="Rhea" id="RHEA-COMP:10731"/>
        <dbReference type="ChEBI" id="CHEBI:15378"/>
        <dbReference type="ChEBI" id="CHEBI:29969"/>
        <dbReference type="ChEBI" id="CHEBI:57287"/>
        <dbReference type="ChEBI" id="CHEBI:57288"/>
        <dbReference type="ChEBI" id="CHEBI:61930"/>
        <dbReference type="EC" id="2.3.1.48"/>
    </reaction>
</comment>
<evidence type="ECO:0000313" key="23">
    <source>
        <dbReference type="Proteomes" id="UP000001745"/>
    </source>
</evidence>
<evidence type="ECO:0000256" key="15">
    <source>
        <dbReference type="ARBA" id="ARBA00063577"/>
    </source>
</evidence>
<feature type="binding site" evidence="18">
    <location>
        <begin position="256"/>
        <end position="262"/>
    </location>
    <ligand>
        <name>acetyl-CoA</name>
        <dbReference type="ChEBI" id="CHEBI:57288"/>
    </ligand>
</feature>
<evidence type="ECO:0000256" key="3">
    <source>
        <dbReference type="ARBA" id="ARBA00010543"/>
    </source>
</evidence>
<keyword evidence="9" id="KW-0156">Chromatin regulator</keyword>
<reference evidence="23" key="1">
    <citation type="journal article" date="2015" name="Genome Announc.">
        <title>Genome sequence of the AIDS-associated pathogen Penicillium marneffei (ATCC18224) and its near taxonomic relative Talaromyces stipitatus (ATCC10500).</title>
        <authorList>
            <person name="Nierman W.C."/>
            <person name="Fedorova-Abrams N.D."/>
            <person name="Andrianopoulos A."/>
        </authorList>
    </citation>
    <scope>NUCLEOTIDE SEQUENCE [LARGE SCALE GENOMIC DNA]</scope>
    <source>
        <strain evidence="23">ATCC 10500 / CBS 375.48 / QM 6759 / NRRL 1006</strain>
    </source>
</reference>
<dbReference type="InterPro" id="IPR037113">
    <property type="entry name" value="Hat1_N_sf"/>
</dbReference>
<evidence type="ECO:0000256" key="4">
    <source>
        <dbReference type="ARBA" id="ARBA00013184"/>
    </source>
</evidence>
<evidence type="ECO:0000256" key="10">
    <source>
        <dbReference type="ARBA" id="ARBA00023204"/>
    </source>
</evidence>
<dbReference type="VEuPathDB" id="FungiDB:TSTA_049610"/>
<gene>
    <name evidence="22" type="ORF">TSTA_049610</name>
</gene>
<feature type="region of interest" description="Interaction with histone H4 N-terminus" evidence="18">
    <location>
        <begin position="44"/>
        <end position="46"/>
    </location>
</feature>
<evidence type="ECO:0000313" key="22">
    <source>
        <dbReference type="EMBL" id="EED15524.1"/>
    </source>
</evidence>
<keyword evidence="7 16" id="KW-0808">Transferase</keyword>
<evidence type="ECO:0000256" key="1">
    <source>
        <dbReference type="ARBA" id="ARBA00004123"/>
    </source>
</evidence>
<dbReference type="InParanoid" id="B8MLJ1"/>
<evidence type="ECO:0000256" key="2">
    <source>
        <dbReference type="ARBA" id="ARBA00004496"/>
    </source>
</evidence>
<comment type="subcellular location">
    <subcellularLocation>
        <location evidence="2 16">Cytoplasm</location>
    </subcellularLocation>
    <subcellularLocation>
        <location evidence="1 16">Nucleus</location>
    </subcellularLocation>
</comment>
<dbReference type="GeneID" id="8102122"/>
<dbReference type="InterPro" id="IPR016181">
    <property type="entry name" value="Acyl_CoA_acyltransferase"/>
</dbReference>
<sequence length="510" mass="58746">MADSGDWTCDANDAVQLTLIQPGETKPITAEIFHPQFTYPIFGDDEQIFGYKGLIIRLRFATHDLRTHVHISYDEKFRAVGDAAAVDLNKTLREWVPESAFTKLSDYENTVQNDQKAKDFTPPGKLVHSYKTKNRNYEIWAGSLADDAVRALLGRAQGFVPFFIEGGVPLVLDDPEWTLERWIVYFVYEKVTPTTPTASQYSFVGYSTVYRWWFFPEQHGDNTVKNGPFPYPEEIRFSQLPSRSRIAQFLILPPHQSSGHGSQLYNVIHKACIADKTVVELTVEDPNESFDVLRDSADYHNLYHEFRNQDININPNPYPKETGKRRPRNVPTSSLIPTQKLSDIRTKYKIAPTQFAHILEMYLLSRIPPRKRGGANMARLLIKKHTADDEDDRRYYWWRLLVKQRLYKRSRDILVQLEPQDRIQKLDETIMNVEEGYDQLLTVFDAREKGRATFAPDVDSDADAVMTAAGVTTMGALRNKRKYAIEDEDEEDEDEAELVEGSKQAKRPKI</sequence>
<feature type="site" description="Interaction with histone H4 N-terminus" evidence="19">
    <location>
        <position position="177"/>
    </location>
</feature>
<evidence type="ECO:0000256" key="14">
    <source>
        <dbReference type="ARBA" id="ARBA00053467"/>
    </source>
</evidence>
<dbReference type="EMBL" id="EQ962657">
    <property type="protein sequence ID" value="EED15524.1"/>
    <property type="molecule type" value="Genomic_DNA"/>
</dbReference>
<evidence type="ECO:0000256" key="18">
    <source>
        <dbReference type="PIRSR" id="PIRSR038084-2"/>
    </source>
</evidence>
<dbReference type="InterPro" id="IPR019467">
    <property type="entry name" value="Hat1_N"/>
</dbReference>
<dbReference type="FunFam" id="3.40.630.30:FF:000125">
    <property type="entry name" value="Histone acetyltransferase type B catalytic subunit"/>
    <property type="match status" value="1"/>
</dbReference>
<keyword evidence="12 16" id="KW-0012">Acyltransferase</keyword>
<comment type="subunit">
    <text evidence="15 16">Component of the HAT-B complex composed of at least HAT1 and HAT2. The HAT-B complex binds to histone H4 tail.</text>
</comment>
<dbReference type="eggNOG" id="KOG2696">
    <property type="taxonomic scope" value="Eukaryota"/>
</dbReference>
<feature type="active site" description="Proton donor/acceptor" evidence="17">
    <location>
        <position position="284"/>
    </location>
</feature>
<dbReference type="OrthoDB" id="10253098at2759"/>
<dbReference type="GO" id="GO:0031509">
    <property type="term" value="P:subtelomeric heterochromatin formation"/>
    <property type="evidence" value="ECO:0007669"/>
    <property type="project" value="InterPro"/>
</dbReference>
<feature type="region of interest" description="Disordered" evidence="20">
    <location>
        <begin position="311"/>
        <end position="334"/>
    </location>
</feature>
<feature type="region of interest" description="Disordered" evidence="20">
    <location>
        <begin position="486"/>
        <end position="510"/>
    </location>
</feature>
<evidence type="ECO:0000259" key="21">
    <source>
        <dbReference type="Pfam" id="PF10394"/>
    </source>
</evidence>
<organism evidence="22 23">
    <name type="scientific">Talaromyces stipitatus (strain ATCC 10500 / CBS 375.48 / QM 6759 / NRRL 1006)</name>
    <name type="common">Penicillium stipitatum</name>
    <dbReference type="NCBI Taxonomy" id="441959"/>
    <lineage>
        <taxon>Eukaryota</taxon>
        <taxon>Fungi</taxon>
        <taxon>Dikarya</taxon>
        <taxon>Ascomycota</taxon>
        <taxon>Pezizomycotina</taxon>
        <taxon>Eurotiomycetes</taxon>
        <taxon>Eurotiomycetidae</taxon>
        <taxon>Eurotiales</taxon>
        <taxon>Trichocomaceae</taxon>
        <taxon>Talaromyces</taxon>
        <taxon>Talaromyces sect. Talaromyces</taxon>
    </lineage>
</organism>
<dbReference type="Proteomes" id="UP000001745">
    <property type="component" value="Unassembled WGS sequence"/>
</dbReference>
<dbReference type="HOGENOM" id="CLU_036024_2_1_1"/>
<dbReference type="AlphaFoldDB" id="B8MLJ1"/>
<feature type="binding site" evidence="18">
    <location>
        <begin position="249"/>
        <end position="251"/>
    </location>
    <ligand>
        <name>acetyl-CoA</name>
        <dbReference type="ChEBI" id="CHEBI:57288"/>
    </ligand>
</feature>
<evidence type="ECO:0000256" key="16">
    <source>
        <dbReference type="PIRNR" id="PIRNR038084"/>
    </source>
</evidence>
<proteinExistence type="inferred from homology"/>
<keyword evidence="6 16" id="KW-0963">Cytoplasm</keyword>
<name>B8MLJ1_TALSN</name>
<keyword evidence="10" id="KW-0234">DNA repair</keyword>
<dbReference type="Gene3D" id="3.40.630.30">
    <property type="match status" value="1"/>
</dbReference>
<evidence type="ECO:0000256" key="17">
    <source>
        <dbReference type="PIRSR" id="PIRSR038084-1"/>
    </source>
</evidence>
<evidence type="ECO:0000256" key="7">
    <source>
        <dbReference type="ARBA" id="ARBA00022679"/>
    </source>
</evidence>
<feature type="binding site" evidence="18">
    <location>
        <position position="287"/>
    </location>
    <ligand>
        <name>acetyl-CoA</name>
        <dbReference type="ChEBI" id="CHEBI:57288"/>
    </ligand>
</feature>
<keyword evidence="11 16" id="KW-0539">Nucleus</keyword>
<dbReference type="FunCoup" id="B8MLJ1">
    <property type="interactions" value="1147"/>
</dbReference>
<dbReference type="RefSeq" id="XP_002485477.1">
    <property type="nucleotide sequence ID" value="XM_002485432.1"/>
</dbReference>
<evidence type="ECO:0000256" key="5">
    <source>
        <dbReference type="ARBA" id="ARBA00021268"/>
    </source>
</evidence>
<dbReference type="SUPFAM" id="SSF55729">
    <property type="entry name" value="Acyl-CoA N-acyltransferases (Nat)"/>
    <property type="match status" value="1"/>
</dbReference>
<comment type="similarity">
    <text evidence="3 16">Belongs to the HAT1 family.</text>
</comment>
<comment type="function">
    <text evidence="16">Catalytic component of the histone acetylase B (HAT-B) complex. Has intrinsic substrate specificity that modifies lysine in recognition sequence GXGKXG. Involved in DNA double-strand break repair.</text>
</comment>
<dbReference type="GO" id="GO:0004402">
    <property type="term" value="F:histone acetyltransferase activity"/>
    <property type="evidence" value="ECO:0007669"/>
    <property type="project" value="UniProtKB-UniRule"/>
</dbReference>
<dbReference type="STRING" id="441959.B8MLJ1"/>
<dbReference type="Pfam" id="PF10394">
    <property type="entry name" value="Hat1_N"/>
    <property type="match status" value="1"/>
</dbReference>
<evidence type="ECO:0000256" key="20">
    <source>
        <dbReference type="SAM" id="MobiDB-lite"/>
    </source>
</evidence>
<dbReference type="PIRSF" id="PIRSF038084">
    <property type="entry name" value="HAT-B_cat"/>
    <property type="match status" value="1"/>
</dbReference>
<keyword evidence="8" id="KW-0227">DNA damage</keyword>
<evidence type="ECO:0000256" key="6">
    <source>
        <dbReference type="ARBA" id="ARBA00022490"/>
    </source>
</evidence>